<dbReference type="AlphaFoldDB" id="A0AAV5IUN9"/>
<organism evidence="3 4">
    <name type="scientific">Rubroshorea leprosula</name>
    <dbReference type="NCBI Taxonomy" id="152421"/>
    <lineage>
        <taxon>Eukaryota</taxon>
        <taxon>Viridiplantae</taxon>
        <taxon>Streptophyta</taxon>
        <taxon>Embryophyta</taxon>
        <taxon>Tracheophyta</taxon>
        <taxon>Spermatophyta</taxon>
        <taxon>Magnoliopsida</taxon>
        <taxon>eudicotyledons</taxon>
        <taxon>Gunneridae</taxon>
        <taxon>Pentapetalae</taxon>
        <taxon>rosids</taxon>
        <taxon>malvids</taxon>
        <taxon>Malvales</taxon>
        <taxon>Dipterocarpaceae</taxon>
        <taxon>Rubroshorea</taxon>
    </lineage>
</organism>
<evidence type="ECO:0000313" key="4">
    <source>
        <dbReference type="Proteomes" id="UP001054252"/>
    </source>
</evidence>
<evidence type="ECO:0000313" key="3">
    <source>
        <dbReference type="EMBL" id="GKV01613.1"/>
    </source>
</evidence>
<feature type="region of interest" description="Disordered" evidence="1">
    <location>
        <begin position="1"/>
        <end position="22"/>
    </location>
</feature>
<keyword evidence="2" id="KW-0812">Transmembrane</keyword>
<feature type="transmembrane region" description="Helical" evidence="2">
    <location>
        <begin position="91"/>
        <end position="112"/>
    </location>
</feature>
<feature type="compositionally biased region" description="Polar residues" evidence="1">
    <location>
        <begin position="1"/>
        <end position="17"/>
    </location>
</feature>
<sequence length="117" mass="12863">MGTDLTPQSGKNCSSKPNLGAKRKVQGWCRACAGTQADAGSRARCSKQGQRRRAKGIWARARCRRRDKAQQRVQGRGQGSRLVQARRAGDLSPFLFFCSAALFLLLGMLPVLEEREG</sequence>
<keyword evidence="2" id="KW-0472">Membrane</keyword>
<gene>
    <name evidence="3" type="ORF">SLEP1_g14158</name>
</gene>
<evidence type="ECO:0000256" key="1">
    <source>
        <dbReference type="SAM" id="MobiDB-lite"/>
    </source>
</evidence>
<name>A0AAV5IUN9_9ROSI</name>
<accession>A0AAV5IUN9</accession>
<protein>
    <submittedName>
        <fullName evidence="3">Uncharacterized protein</fullName>
    </submittedName>
</protein>
<comment type="caution">
    <text evidence="3">The sequence shown here is derived from an EMBL/GenBank/DDBJ whole genome shotgun (WGS) entry which is preliminary data.</text>
</comment>
<proteinExistence type="predicted"/>
<keyword evidence="4" id="KW-1185">Reference proteome</keyword>
<evidence type="ECO:0000256" key="2">
    <source>
        <dbReference type="SAM" id="Phobius"/>
    </source>
</evidence>
<keyword evidence="2" id="KW-1133">Transmembrane helix</keyword>
<dbReference type="Proteomes" id="UP001054252">
    <property type="component" value="Unassembled WGS sequence"/>
</dbReference>
<reference evidence="3 4" key="1">
    <citation type="journal article" date="2021" name="Commun. Biol.">
        <title>The genome of Shorea leprosula (Dipterocarpaceae) highlights the ecological relevance of drought in aseasonal tropical rainforests.</title>
        <authorList>
            <person name="Ng K.K.S."/>
            <person name="Kobayashi M.J."/>
            <person name="Fawcett J.A."/>
            <person name="Hatakeyama M."/>
            <person name="Paape T."/>
            <person name="Ng C.H."/>
            <person name="Ang C.C."/>
            <person name="Tnah L.H."/>
            <person name="Lee C.T."/>
            <person name="Nishiyama T."/>
            <person name="Sese J."/>
            <person name="O'Brien M.J."/>
            <person name="Copetti D."/>
            <person name="Mohd Noor M.I."/>
            <person name="Ong R.C."/>
            <person name="Putra M."/>
            <person name="Sireger I.Z."/>
            <person name="Indrioko S."/>
            <person name="Kosugi Y."/>
            <person name="Izuno A."/>
            <person name="Isagi Y."/>
            <person name="Lee S.L."/>
            <person name="Shimizu K.K."/>
        </authorList>
    </citation>
    <scope>NUCLEOTIDE SEQUENCE [LARGE SCALE GENOMIC DNA]</scope>
    <source>
        <strain evidence="3">214</strain>
    </source>
</reference>
<dbReference type="EMBL" id="BPVZ01000017">
    <property type="protein sequence ID" value="GKV01613.1"/>
    <property type="molecule type" value="Genomic_DNA"/>
</dbReference>